<dbReference type="EMBL" id="JACJVR010000098">
    <property type="protein sequence ID" value="MBB6694651.1"/>
    <property type="molecule type" value="Genomic_DNA"/>
</dbReference>
<dbReference type="SUPFAM" id="SSF53067">
    <property type="entry name" value="Actin-like ATPase domain"/>
    <property type="match status" value="2"/>
</dbReference>
<dbReference type="Gene3D" id="3.30.420.40">
    <property type="match status" value="2"/>
</dbReference>
<proteinExistence type="predicted"/>
<keyword evidence="2" id="KW-0808">Transferase</keyword>
<dbReference type="PANTHER" id="PTHR43190:SF3">
    <property type="entry name" value="N-ACETYL-D-GLUCOSAMINE KINASE"/>
    <property type="match status" value="1"/>
</dbReference>
<dbReference type="InterPro" id="IPR043129">
    <property type="entry name" value="ATPase_NBD"/>
</dbReference>
<protein>
    <submittedName>
        <fullName evidence="2">N-acetylglucosamine kinase</fullName>
    </submittedName>
</protein>
<sequence length="353" mass="37430">MTASSASYVIGVDGGNSKTDYLLFDAEGSFVDHIRSGTCSHERFPDGYESAYRIMDEQIRRLLERNGLSMEQVAAGAFGLAGADIASQKRNLRRVVERIGFSRYAVDNDSFLGIKAGSEQGFGICSVNGSGTVTGGISPGGARLQVGGVGSDLSGDEAGGYYLARRTLRAVYDSFYRLGPATRLAEPVMRLLGVPSEELFIDFAVEGLIERTLPTTELIRLLLAAAEAGDAAALGIVDHSARQLALSTVGCLNGLDFGDSEVDVVLAGSVWAKAESPVLADLYRKHVASLTGRRCRFVTLRVPPATGAVLWALELARGLPADADSPRGGAAPARLLDPALRRRVIQAVERLGL</sequence>
<dbReference type="Pfam" id="PF01869">
    <property type="entry name" value="BcrAD_BadFG"/>
    <property type="match status" value="1"/>
</dbReference>
<dbReference type="InterPro" id="IPR052519">
    <property type="entry name" value="Euk-type_GlcNAc_Kinase"/>
</dbReference>
<evidence type="ECO:0000313" key="3">
    <source>
        <dbReference type="Proteomes" id="UP000553776"/>
    </source>
</evidence>
<dbReference type="AlphaFoldDB" id="A0A841U9K5"/>
<keyword evidence="2" id="KW-0418">Kinase</keyword>
<keyword evidence="3" id="KW-1185">Reference proteome</keyword>
<dbReference type="PANTHER" id="PTHR43190">
    <property type="entry name" value="N-ACETYL-D-GLUCOSAMINE KINASE"/>
    <property type="match status" value="1"/>
</dbReference>
<accession>A0A841U9K5</accession>
<evidence type="ECO:0000259" key="1">
    <source>
        <dbReference type="Pfam" id="PF01869"/>
    </source>
</evidence>
<evidence type="ECO:0000313" key="2">
    <source>
        <dbReference type="EMBL" id="MBB6694651.1"/>
    </source>
</evidence>
<comment type="caution">
    <text evidence="2">The sequence shown here is derived from an EMBL/GenBank/DDBJ whole genome shotgun (WGS) entry which is preliminary data.</text>
</comment>
<reference evidence="2 3" key="1">
    <citation type="submission" date="2020-08" db="EMBL/GenBank/DDBJ databases">
        <title>Cohnella phylogeny.</title>
        <authorList>
            <person name="Dunlap C."/>
        </authorList>
    </citation>
    <scope>NUCLEOTIDE SEQUENCE [LARGE SCALE GENOMIC DNA]</scope>
    <source>
        <strain evidence="2 3">DSM 25239</strain>
    </source>
</reference>
<dbReference type="Proteomes" id="UP000553776">
    <property type="component" value="Unassembled WGS sequence"/>
</dbReference>
<dbReference type="InterPro" id="IPR002731">
    <property type="entry name" value="ATPase_BadF"/>
</dbReference>
<name>A0A841U9K5_9BACL</name>
<dbReference type="GO" id="GO:0016301">
    <property type="term" value="F:kinase activity"/>
    <property type="evidence" value="ECO:0007669"/>
    <property type="project" value="UniProtKB-KW"/>
</dbReference>
<organism evidence="2 3">
    <name type="scientific">Cohnella xylanilytica</name>
    <dbReference type="NCBI Taxonomy" id="557555"/>
    <lineage>
        <taxon>Bacteria</taxon>
        <taxon>Bacillati</taxon>
        <taxon>Bacillota</taxon>
        <taxon>Bacilli</taxon>
        <taxon>Bacillales</taxon>
        <taxon>Paenibacillaceae</taxon>
        <taxon>Cohnella</taxon>
    </lineage>
</organism>
<gene>
    <name evidence="2" type="ORF">H7B90_24950</name>
</gene>
<feature type="domain" description="ATPase BadF/BadG/BcrA/BcrD type" evidence="1">
    <location>
        <begin position="10"/>
        <end position="312"/>
    </location>
</feature>
<dbReference type="RefSeq" id="WP_185138616.1">
    <property type="nucleotide sequence ID" value="NZ_BORM01000023.1"/>
</dbReference>